<dbReference type="GO" id="GO:0005524">
    <property type="term" value="F:ATP binding"/>
    <property type="evidence" value="ECO:0007669"/>
    <property type="project" value="UniProtKB-KW"/>
</dbReference>
<dbReference type="Proteomes" id="UP000035159">
    <property type="component" value="Chromosome"/>
</dbReference>
<evidence type="ECO:0000313" key="12">
    <source>
        <dbReference type="EMBL" id="AKI98173.1"/>
    </source>
</evidence>
<dbReference type="OrthoDB" id="40044at2"/>
<dbReference type="PANTHER" id="PTHR43394:SF1">
    <property type="entry name" value="ATP-BINDING CASSETTE SUB-FAMILY B MEMBER 10, MITOCHONDRIAL"/>
    <property type="match status" value="1"/>
</dbReference>
<dbReference type="PROSITE" id="PS50929">
    <property type="entry name" value="ABC_TM1F"/>
    <property type="match status" value="1"/>
</dbReference>
<proteinExistence type="predicted"/>
<accession>A0A0G2ZH93</accession>
<evidence type="ECO:0000259" key="11">
    <source>
        <dbReference type="PROSITE" id="PS50929"/>
    </source>
</evidence>
<dbReference type="PROSITE" id="PS00211">
    <property type="entry name" value="ABC_TRANSPORTER_1"/>
    <property type="match status" value="1"/>
</dbReference>
<dbReference type="CDD" id="cd18541">
    <property type="entry name" value="ABC_6TM_TmrB_like"/>
    <property type="match status" value="1"/>
</dbReference>
<dbReference type="Pfam" id="PF00005">
    <property type="entry name" value="ABC_tran"/>
    <property type="match status" value="1"/>
</dbReference>
<organism evidence="12 13">
    <name type="scientific">Kosmotoga pacifica</name>
    <dbReference type="NCBI Taxonomy" id="1330330"/>
    <lineage>
        <taxon>Bacteria</taxon>
        <taxon>Thermotogati</taxon>
        <taxon>Thermotogota</taxon>
        <taxon>Thermotogae</taxon>
        <taxon>Kosmotogales</taxon>
        <taxon>Kosmotogaceae</taxon>
        <taxon>Kosmotoga</taxon>
    </lineage>
</organism>
<feature type="transmembrane region" description="Helical" evidence="9">
    <location>
        <begin position="157"/>
        <end position="177"/>
    </location>
</feature>
<keyword evidence="7 9" id="KW-1133">Transmembrane helix</keyword>
<evidence type="ECO:0000256" key="2">
    <source>
        <dbReference type="ARBA" id="ARBA00022448"/>
    </source>
</evidence>
<keyword evidence="8 9" id="KW-0472">Membrane</keyword>
<dbReference type="InterPro" id="IPR027417">
    <property type="entry name" value="P-loop_NTPase"/>
</dbReference>
<evidence type="ECO:0000256" key="8">
    <source>
        <dbReference type="ARBA" id="ARBA00023136"/>
    </source>
</evidence>
<feature type="transmembrane region" description="Helical" evidence="9">
    <location>
        <begin position="12"/>
        <end position="30"/>
    </location>
</feature>
<keyword evidence="5" id="KW-0547">Nucleotide-binding</keyword>
<gene>
    <name evidence="12" type="ORF">IX53_00490</name>
</gene>
<evidence type="ECO:0000256" key="1">
    <source>
        <dbReference type="ARBA" id="ARBA00004651"/>
    </source>
</evidence>
<evidence type="ECO:0000256" key="7">
    <source>
        <dbReference type="ARBA" id="ARBA00022989"/>
    </source>
</evidence>
<dbReference type="STRING" id="1330330.IX53_00490"/>
<feature type="transmembrane region" description="Helical" evidence="9">
    <location>
        <begin position="50"/>
        <end position="72"/>
    </location>
</feature>
<dbReference type="Pfam" id="PF00664">
    <property type="entry name" value="ABC_membrane"/>
    <property type="match status" value="1"/>
</dbReference>
<dbReference type="FunFam" id="3.40.50.300:FF:000221">
    <property type="entry name" value="Multidrug ABC transporter ATP-binding protein"/>
    <property type="match status" value="1"/>
</dbReference>
<dbReference type="PROSITE" id="PS50893">
    <property type="entry name" value="ABC_TRANSPORTER_2"/>
    <property type="match status" value="1"/>
</dbReference>
<dbReference type="InterPro" id="IPR003593">
    <property type="entry name" value="AAA+_ATPase"/>
</dbReference>
<dbReference type="GO" id="GO:0015421">
    <property type="term" value="F:ABC-type oligopeptide transporter activity"/>
    <property type="evidence" value="ECO:0007669"/>
    <property type="project" value="TreeGrafter"/>
</dbReference>
<dbReference type="PANTHER" id="PTHR43394">
    <property type="entry name" value="ATP-DEPENDENT PERMEASE MDL1, MITOCHONDRIAL"/>
    <property type="match status" value="1"/>
</dbReference>
<protein>
    <submittedName>
        <fullName evidence="12">Multidrug ABC transporter ATPase</fullName>
    </submittedName>
</protein>
<dbReference type="PATRIC" id="fig|1330330.3.peg.92"/>
<feature type="transmembrane region" description="Helical" evidence="9">
    <location>
        <begin position="277"/>
        <end position="296"/>
    </location>
</feature>
<feature type="transmembrane region" description="Helical" evidence="9">
    <location>
        <begin position="235"/>
        <end position="257"/>
    </location>
</feature>
<dbReference type="AlphaFoldDB" id="A0A0G2ZH93"/>
<sequence>MIRNFIRRYWWMYLLGTLFVILVDLLQLVSPRIIGNIIDKLKTGVEDITVLKASLFAIIGVSFGIFISRFFWRVFIMGSARRFEYYSKKVLFEKLLTLPPSFYDRIKVGELMARFTNDVAAVRQAMGPAVVMSVDAIFMTLVTVFTMGTLISWKLTWIVIIPLPPLALISAFFGRLIHTRFKKVQAAFAVMTDSAEESVSGIRVIKSYGQEDSRYDMMCNKSDDYVRKNLALIRVWGMFFPLIQLLASIGYVIAMAFGGRAVITGQLTLGEFVTFTTYLGMLIWPMMATGWLINIIQRGRASYSRLKELLNEESDIVTTDPAPLRKLRGNIEINNLTFKYPSSREAVLKDINLYIPAGGKIAIVGTTGSGKTTLAKVLTRLYPVPKGKVFIDGYDINHIDPTVLRENIAYVPQETFLFSETVRNNIAFGVENATDEEIVRYASMAAIHNDIVSDFPEGYMTMVGERGVTLSGGQKQRVAIARALLKEAPIVILDDCLSAVDTETELKILSSLRNGSELRTVIVISHRLKAVRDADIIYVLHDGEIIERGNHDELMEFNGLYKRMYERQLLEEKLEEE</sequence>
<dbReference type="SMART" id="SM00382">
    <property type="entry name" value="AAA"/>
    <property type="match status" value="1"/>
</dbReference>
<reference evidence="12 13" key="1">
    <citation type="submission" date="2015-04" db="EMBL/GenBank/DDBJ databases">
        <title>Complete Genome Sequence of Kosmotoga pacifica SLHLJ1.</title>
        <authorList>
            <person name="Jiang L.J."/>
            <person name="Shao Z.Z."/>
            <person name="Jebbar M."/>
        </authorList>
    </citation>
    <scope>NUCLEOTIDE SEQUENCE [LARGE SCALE GENOMIC DNA]</scope>
    <source>
        <strain evidence="12 13">SLHLJ1</strain>
    </source>
</reference>
<dbReference type="KEGG" id="kpf:IX53_00490"/>
<feature type="transmembrane region" description="Helical" evidence="9">
    <location>
        <begin position="129"/>
        <end position="151"/>
    </location>
</feature>
<dbReference type="Gene3D" id="3.40.50.300">
    <property type="entry name" value="P-loop containing nucleotide triphosphate hydrolases"/>
    <property type="match status" value="1"/>
</dbReference>
<evidence type="ECO:0000256" key="5">
    <source>
        <dbReference type="ARBA" id="ARBA00022741"/>
    </source>
</evidence>
<keyword evidence="2" id="KW-0813">Transport</keyword>
<dbReference type="InterPro" id="IPR003439">
    <property type="entry name" value="ABC_transporter-like_ATP-bd"/>
</dbReference>
<dbReference type="InterPro" id="IPR039421">
    <property type="entry name" value="Type_1_exporter"/>
</dbReference>
<dbReference type="GO" id="GO:0016887">
    <property type="term" value="F:ATP hydrolysis activity"/>
    <property type="evidence" value="ECO:0007669"/>
    <property type="project" value="InterPro"/>
</dbReference>
<name>A0A0G2ZH93_9BACT</name>
<dbReference type="SUPFAM" id="SSF52540">
    <property type="entry name" value="P-loop containing nucleoside triphosphate hydrolases"/>
    <property type="match status" value="1"/>
</dbReference>
<evidence type="ECO:0000256" key="3">
    <source>
        <dbReference type="ARBA" id="ARBA00022475"/>
    </source>
</evidence>
<dbReference type="Gene3D" id="1.20.1560.10">
    <property type="entry name" value="ABC transporter type 1, transmembrane domain"/>
    <property type="match status" value="1"/>
</dbReference>
<keyword evidence="3" id="KW-1003">Cell membrane</keyword>
<dbReference type="GO" id="GO:0005886">
    <property type="term" value="C:plasma membrane"/>
    <property type="evidence" value="ECO:0007669"/>
    <property type="project" value="UniProtKB-SubCell"/>
</dbReference>
<evidence type="ECO:0000256" key="6">
    <source>
        <dbReference type="ARBA" id="ARBA00022840"/>
    </source>
</evidence>
<evidence type="ECO:0000256" key="9">
    <source>
        <dbReference type="SAM" id="Phobius"/>
    </source>
</evidence>
<keyword evidence="6" id="KW-0067">ATP-binding</keyword>
<evidence type="ECO:0000259" key="10">
    <source>
        <dbReference type="PROSITE" id="PS50893"/>
    </source>
</evidence>
<dbReference type="InterPro" id="IPR036640">
    <property type="entry name" value="ABC1_TM_sf"/>
</dbReference>
<dbReference type="EMBL" id="CP011232">
    <property type="protein sequence ID" value="AKI98173.1"/>
    <property type="molecule type" value="Genomic_DNA"/>
</dbReference>
<keyword evidence="4 9" id="KW-0812">Transmembrane</keyword>
<dbReference type="SUPFAM" id="SSF90123">
    <property type="entry name" value="ABC transporter transmembrane region"/>
    <property type="match status" value="1"/>
</dbReference>
<dbReference type="InterPro" id="IPR017871">
    <property type="entry name" value="ABC_transporter-like_CS"/>
</dbReference>
<keyword evidence="13" id="KW-1185">Reference proteome</keyword>
<evidence type="ECO:0000256" key="4">
    <source>
        <dbReference type="ARBA" id="ARBA00022692"/>
    </source>
</evidence>
<evidence type="ECO:0000313" key="13">
    <source>
        <dbReference type="Proteomes" id="UP000035159"/>
    </source>
</evidence>
<dbReference type="InterPro" id="IPR011527">
    <property type="entry name" value="ABC1_TM_dom"/>
</dbReference>
<feature type="domain" description="ABC transmembrane type-1" evidence="11">
    <location>
        <begin position="14"/>
        <end position="298"/>
    </location>
</feature>
<comment type="subcellular location">
    <subcellularLocation>
        <location evidence="1">Cell membrane</location>
        <topology evidence="1">Multi-pass membrane protein</topology>
    </subcellularLocation>
</comment>
<dbReference type="FunFam" id="1.20.1560.10:FF:000011">
    <property type="entry name" value="Multidrug ABC transporter ATP-binding protein"/>
    <property type="match status" value="1"/>
</dbReference>
<feature type="domain" description="ABC transporter" evidence="10">
    <location>
        <begin position="331"/>
        <end position="567"/>
    </location>
</feature>